<evidence type="ECO:0000256" key="5">
    <source>
        <dbReference type="ARBA" id="ARBA00022963"/>
    </source>
</evidence>
<gene>
    <name evidence="9" type="ORF">NWP17_04000</name>
</gene>
<dbReference type="CDD" id="cd09116">
    <property type="entry name" value="PLDc_Nuc_like"/>
    <property type="match status" value="1"/>
</dbReference>
<comment type="caution">
    <text evidence="9">The sequence shown here is derived from an EMBL/GenBank/DDBJ whole genome shotgun (WGS) entry which is preliminary data.</text>
</comment>
<dbReference type="SUPFAM" id="SSF56024">
    <property type="entry name" value="Phospholipase D/nuclease"/>
    <property type="match status" value="2"/>
</dbReference>
<evidence type="ECO:0000256" key="1">
    <source>
        <dbReference type="ARBA" id="ARBA00000798"/>
    </source>
</evidence>
<evidence type="ECO:0000256" key="4">
    <source>
        <dbReference type="ARBA" id="ARBA00022801"/>
    </source>
</evidence>
<protein>
    <recommendedName>
        <fullName evidence="3">phospholipase D</fullName>
        <ecNumber evidence="3">3.1.4.4</ecNumber>
    </recommendedName>
</protein>
<dbReference type="PROSITE" id="PS50035">
    <property type="entry name" value="PLD"/>
    <property type="match status" value="2"/>
</dbReference>
<dbReference type="Pfam" id="PF13091">
    <property type="entry name" value="PLDc_2"/>
    <property type="match status" value="2"/>
</dbReference>
<dbReference type="GO" id="GO:0004630">
    <property type="term" value="F:phospholipase D activity"/>
    <property type="evidence" value="ECO:0007669"/>
    <property type="project" value="UniProtKB-EC"/>
</dbReference>
<dbReference type="AlphaFoldDB" id="A0AA43KAS3"/>
<feature type="domain" description="PLD phosphodiesterase" evidence="7">
    <location>
        <begin position="389"/>
        <end position="416"/>
    </location>
</feature>
<keyword evidence="6" id="KW-0443">Lipid metabolism</keyword>
<proteinExistence type="inferred from homology"/>
<dbReference type="PROSITE" id="PS50222">
    <property type="entry name" value="EF_HAND_2"/>
    <property type="match status" value="1"/>
</dbReference>
<dbReference type="PROSITE" id="PS00018">
    <property type="entry name" value="EF_HAND_1"/>
    <property type="match status" value="1"/>
</dbReference>
<dbReference type="InterPro" id="IPR025202">
    <property type="entry name" value="PLD-like_dom"/>
</dbReference>
<name>A0AA43KAS3_9CYAN</name>
<feature type="domain" description="PLD phosphodiesterase" evidence="7">
    <location>
        <begin position="185"/>
        <end position="212"/>
    </location>
</feature>
<evidence type="ECO:0000256" key="2">
    <source>
        <dbReference type="ARBA" id="ARBA00008664"/>
    </source>
</evidence>
<dbReference type="PANTHER" id="PTHR43856:SF1">
    <property type="entry name" value="MITOCHONDRIAL CARDIOLIPIN HYDROLASE"/>
    <property type="match status" value="1"/>
</dbReference>
<evidence type="ECO:0000259" key="7">
    <source>
        <dbReference type="PROSITE" id="PS50035"/>
    </source>
</evidence>
<evidence type="ECO:0000259" key="8">
    <source>
        <dbReference type="PROSITE" id="PS50222"/>
    </source>
</evidence>
<evidence type="ECO:0000256" key="3">
    <source>
        <dbReference type="ARBA" id="ARBA00012027"/>
    </source>
</evidence>
<comment type="similarity">
    <text evidence="2">Belongs to the phospholipase D family.</text>
</comment>
<evidence type="ECO:0000313" key="10">
    <source>
        <dbReference type="Proteomes" id="UP001159387"/>
    </source>
</evidence>
<dbReference type="CDD" id="cd09173">
    <property type="entry name" value="PLDc_Nuc_like_unchar1_2"/>
    <property type="match status" value="1"/>
</dbReference>
<reference evidence="9 10" key="1">
    <citation type="journal article" date="2023" name="J. Phycol.">
        <title>Chrysosporum ovalisporum is synonymous with the true-branching cyanobacterium Umezakia natans (Nostocales/Aphanizomenonaceae).</title>
        <authorList>
            <person name="McGregor G.B."/>
            <person name="Sendall B.C."/>
            <person name="Niiyama Y."/>
            <person name="Tuji A."/>
            <person name="Willis A."/>
        </authorList>
    </citation>
    <scope>NUCLEOTIDE SEQUENCE [LARGE SCALE GENOMIC DNA]</scope>
    <source>
        <strain evidence="9 10">ANA360D</strain>
    </source>
</reference>
<dbReference type="GO" id="GO:0006793">
    <property type="term" value="P:phosphorus metabolic process"/>
    <property type="evidence" value="ECO:0007669"/>
    <property type="project" value="UniProtKB-ARBA"/>
</dbReference>
<keyword evidence="5" id="KW-0442">Lipid degradation</keyword>
<dbReference type="GO" id="GO:0005509">
    <property type="term" value="F:calcium ion binding"/>
    <property type="evidence" value="ECO:0007669"/>
    <property type="project" value="InterPro"/>
</dbReference>
<dbReference type="GO" id="GO:0016042">
    <property type="term" value="P:lipid catabolic process"/>
    <property type="evidence" value="ECO:0007669"/>
    <property type="project" value="UniProtKB-KW"/>
</dbReference>
<dbReference type="PANTHER" id="PTHR43856">
    <property type="entry name" value="CARDIOLIPIN HYDROLASE"/>
    <property type="match status" value="1"/>
</dbReference>
<dbReference type="EC" id="3.1.4.4" evidence="3"/>
<keyword evidence="4" id="KW-0378">Hydrolase</keyword>
<evidence type="ECO:0000313" key="9">
    <source>
        <dbReference type="EMBL" id="MDH6059609.1"/>
    </source>
</evidence>
<sequence length="469" mass="53076">MQILPPPQYILVVFLMLGITACEKQPSLRQLLPPLPQDPLVQVYFNHSQAAKYREPYRGQTRLGDNLEQQIIDVISQSQTTVDVAIQELRLPKIAQALAERQKAGVKVRVILEDNYSRPWSSLTPQEVEKFTYIEKQRYQDFYDFVDLNQDGRLSQEEINQRDTLIMLQNAQVTWIDDRADGSAGSSLMHHKFVIVDNRWLIITSANFTLSDVHGDYTNPSSLGNANNFLQIDSPELAALFTEEFNIMWGDGAGGQRDSKFGVNKPMRSPQTITLGDTKITVHFSPTASSEPWSKSSNGLIGQTLNSANQSIDLALFVFSEQRLSDILEKSQKQNVSIRALIDSGFAYRYYSEALDMMGVKLSNKCQYEINNNPWQTPQTTVGVPILSRSDLLHHKFAVIDKQTVITGSHNWSQVANNNNDEALLIIENPTIAAHYVREFERLYSDSILGVPPSLQKQIAVDQKRCRQK</sequence>
<dbReference type="InterPro" id="IPR051406">
    <property type="entry name" value="PLD_domain"/>
</dbReference>
<dbReference type="InterPro" id="IPR018247">
    <property type="entry name" value="EF_Hand_1_Ca_BS"/>
</dbReference>
<dbReference type="GO" id="GO:0016891">
    <property type="term" value="F:RNA endonuclease activity producing 5'-phosphomonoesters, hydrolytic mechanism"/>
    <property type="evidence" value="ECO:0007669"/>
    <property type="project" value="TreeGrafter"/>
</dbReference>
<evidence type="ECO:0000256" key="6">
    <source>
        <dbReference type="ARBA" id="ARBA00023098"/>
    </source>
</evidence>
<dbReference type="InterPro" id="IPR002048">
    <property type="entry name" value="EF_hand_dom"/>
</dbReference>
<comment type="catalytic activity">
    <reaction evidence="1">
        <text>a 1,2-diacyl-sn-glycero-3-phosphocholine + H2O = a 1,2-diacyl-sn-glycero-3-phosphate + choline + H(+)</text>
        <dbReference type="Rhea" id="RHEA:14445"/>
        <dbReference type="ChEBI" id="CHEBI:15354"/>
        <dbReference type="ChEBI" id="CHEBI:15377"/>
        <dbReference type="ChEBI" id="CHEBI:15378"/>
        <dbReference type="ChEBI" id="CHEBI:57643"/>
        <dbReference type="ChEBI" id="CHEBI:58608"/>
        <dbReference type="EC" id="3.1.4.4"/>
    </reaction>
</comment>
<dbReference type="RefSeq" id="WP_280653621.1">
    <property type="nucleotide sequence ID" value="NZ_JANQDH010000025.1"/>
</dbReference>
<dbReference type="EMBL" id="JANQDH010000025">
    <property type="protein sequence ID" value="MDH6059609.1"/>
    <property type="molecule type" value="Genomic_DNA"/>
</dbReference>
<feature type="domain" description="EF-hand" evidence="8">
    <location>
        <begin position="134"/>
        <end position="169"/>
    </location>
</feature>
<dbReference type="Gene3D" id="3.30.870.10">
    <property type="entry name" value="Endonuclease Chain A"/>
    <property type="match status" value="2"/>
</dbReference>
<keyword evidence="10" id="KW-1185">Reference proteome</keyword>
<dbReference type="InterPro" id="IPR001736">
    <property type="entry name" value="PLipase_D/transphosphatidylase"/>
</dbReference>
<dbReference type="SMART" id="SM00155">
    <property type="entry name" value="PLDc"/>
    <property type="match status" value="2"/>
</dbReference>
<accession>A0AA43KAS3</accession>
<dbReference type="Proteomes" id="UP001159387">
    <property type="component" value="Unassembled WGS sequence"/>
</dbReference>
<organism evidence="9 10">
    <name type="scientific">Chrysosporum bergii ANA360D</name>
    <dbReference type="NCBI Taxonomy" id="617107"/>
    <lineage>
        <taxon>Bacteria</taxon>
        <taxon>Bacillati</taxon>
        <taxon>Cyanobacteriota</taxon>
        <taxon>Cyanophyceae</taxon>
        <taxon>Nostocales</taxon>
        <taxon>Nodulariaceae</taxon>
        <taxon>Chrysosporum</taxon>
    </lineage>
</organism>